<feature type="domain" description="GPI inositol-deacylase winged helix" evidence="2">
    <location>
        <begin position="977"/>
        <end position="1067"/>
    </location>
</feature>
<accession>A0A6A5X6N9</accession>
<evidence type="ECO:0000256" key="1">
    <source>
        <dbReference type="ARBA" id="ARBA00022737"/>
    </source>
</evidence>
<dbReference type="Pfam" id="PF18785">
    <property type="entry name" value="Inv-AAD"/>
    <property type="match status" value="1"/>
</dbReference>
<evidence type="ECO:0000259" key="2">
    <source>
        <dbReference type="Pfam" id="PF22939"/>
    </source>
</evidence>
<sequence>MSATTHPYITPGDHKAFMEYAVVQARLSPPGPDKFCVGAVLVDALKEKLETVYVGIREPNTFVVDNDGKKRLEAVGIGFEMVEGAHDLCYEAAMNGHANPATHCTLIVLSFHSMDPFTALTLATSIVQFVDFATKIVHGTRQIYQTGEGVAEENADIELCASELHNLCTCLDVLKLPSPRSADDDTLCRIADRCISVSIELSSLLEKVKAKDPHSKWQCMVSTVKTQLKKSERDEILARLSQFMAELDSQLSRLTHQYAEIQLRQIFTLPERTQVLITDRRIINLLLFEDMNERFVDISKAHGGNFACALNDRSIHDFESEMNLERHSRDVLTSTLDKSSAQAHDSVEVLVKPLLPMKEHDSDLNCDEKTVDKSSNLPYWLERGAGIFHLTGPGSGKSSLMKYCGTIPRLHHTVGTRKQETTGGLCRPLLHDILEECAELIPLALPELWKQTASTPWQVELKYQLRKEQVCRALTKLLCDPTNSHTHHFVIFIDGLDELEEENSDYEDLIALVFQWIQSKTKHVKLFVSSRPLQEFVDAFSEDQRLCLDQHIRRDHNLFLLDRLQAFISAEDPPLPNQSQRDVEGSRAELSKFTDRITQMCSGDFRKLLWVWKRMRQLMHAGSDPISVTGRLPSLSSSDIGVLVRNLDTLESAFSRVNLDDWSEHTPGFSGKRSLISSGRVIDRDAFPTGAAYQLLTDTETMREIETHLEIYGALEDDLFAAKDARTKGTCEWLLWVTGKPAAGKSILAGNMIEELQGNGEGCSFFFFKYADLSQSQVSTYLRSLASHMASQQASVRESLWEALRETAGPVSDTNNERLLWHKLVVNAIFKTSLGKYFWVIDGLDECENAATAFKTLLSDLDDEIPLRILVTSWDTQTLRTAFAELGSERYCHESISTIDTLPDIRCFVGAKSKALISMNDETRAALVEKIVLKSEGSFLWTSLVLGELSHSYSEDEINQVLDEIPKDMGPLYRRTLDMMSQSAGAKHITKSTIMWTTCATRPLKLNEIQEALNYTGHDRITNLEAMLQATCSQLLMVDRHGNVQLVHETAREFLLGESLDSEFAVRKVAANTQLAKACLQYLLSDEMKRPRKFLDTNVLTWIEVVARTRNLSNLVQTSKHLKEYFALCTAPMDLNFLQTWSTDLIRISARFADALVACPPAIFALIPPLCPNNSAIYNSVHQGRGFKILGSSNSDWGNRLTCVDFRSPTSSLCHGHDYFAVGLRNGAVVLYHAGTGQEYKTLHHGETVNILCFLNRSGLMASLPQRCIALAYDDAVLIAACDKNYLASWNVNDDGSRQPDRPWHAGEEFADSQLRRPPSAVSISLEHNMVAIASLGMPTVLWSLDEDDYYGTCGKKLANGEPSKRLVTALIFNPNSALELLAVSYLDGELVLLDSFNDKTLHTVRANCPKLAASPDGRLIAGVAGSSPRILM</sequence>
<name>A0A6A5X6N9_9PLEO</name>
<dbReference type="OrthoDB" id="194358at2759"/>
<dbReference type="GeneID" id="54288816"/>
<evidence type="ECO:0000259" key="3">
    <source>
        <dbReference type="Pfam" id="PF24883"/>
    </source>
</evidence>
<dbReference type="Pfam" id="PF24883">
    <property type="entry name" value="NPHP3_N"/>
    <property type="match status" value="2"/>
</dbReference>
<evidence type="ECO:0000313" key="4">
    <source>
        <dbReference type="EMBL" id="KAF2008561.1"/>
    </source>
</evidence>
<feature type="domain" description="Nephrocystin 3-like N-terminal" evidence="3">
    <location>
        <begin position="728"/>
        <end position="873"/>
    </location>
</feature>
<dbReference type="RefSeq" id="XP_033376900.1">
    <property type="nucleotide sequence ID" value="XM_033531419.1"/>
</dbReference>
<dbReference type="PANTHER" id="PTHR10039:SF16">
    <property type="entry name" value="GPI INOSITOL-DEACYLASE"/>
    <property type="match status" value="1"/>
</dbReference>
<proteinExistence type="predicted"/>
<dbReference type="InterPro" id="IPR054471">
    <property type="entry name" value="GPIID_WHD"/>
</dbReference>
<dbReference type="InterPro" id="IPR027417">
    <property type="entry name" value="P-loop_NTPase"/>
</dbReference>
<dbReference type="InterPro" id="IPR015943">
    <property type="entry name" value="WD40/YVTN_repeat-like_dom_sf"/>
</dbReference>
<dbReference type="SUPFAM" id="SSF50978">
    <property type="entry name" value="WD40 repeat-like"/>
    <property type="match status" value="1"/>
</dbReference>
<dbReference type="Proteomes" id="UP000799778">
    <property type="component" value="Unassembled WGS sequence"/>
</dbReference>
<evidence type="ECO:0000313" key="5">
    <source>
        <dbReference type="Proteomes" id="UP000799778"/>
    </source>
</evidence>
<dbReference type="InterPro" id="IPR036322">
    <property type="entry name" value="WD40_repeat_dom_sf"/>
</dbReference>
<dbReference type="PANTHER" id="PTHR10039">
    <property type="entry name" value="AMELOGENIN"/>
    <property type="match status" value="1"/>
</dbReference>
<keyword evidence="5" id="KW-1185">Reference proteome</keyword>
<organism evidence="4 5">
    <name type="scientific">Aaosphaeria arxii CBS 175.79</name>
    <dbReference type="NCBI Taxonomy" id="1450172"/>
    <lineage>
        <taxon>Eukaryota</taxon>
        <taxon>Fungi</taxon>
        <taxon>Dikarya</taxon>
        <taxon>Ascomycota</taxon>
        <taxon>Pezizomycotina</taxon>
        <taxon>Dothideomycetes</taxon>
        <taxon>Pleosporomycetidae</taxon>
        <taxon>Pleosporales</taxon>
        <taxon>Pleosporales incertae sedis</taxon>
        <taxon>Aaosphaeria</taxon>
    </lineage>
</organism>
<dbReference type="Pfam" id="PF22939">
    <property type="entry name" value="WHD_GPIID"/>
    <property type="match status" value="1"/>
</dbReference>
<dbReference type="InterPro" id="IPR056884">
    <property type="entry name" value="NPHP3-like_N"/>
</dbReference>
<dbReference type="Gene3D" id="3.40.50.300">
    <property type="entry name" value="P-loop containing nucleotide triphosphate hydrolases"/>
    <property type="match status" value="1"/>
</dbReference>
<keyword evidence="1" id="KW-0677">Repeat</keyword>
<reference evidence="4" key="1">
    <citation type="journal article" date="2020" name="Stud. Mycol.">
        <title>101 Dothideomycetes genomes: a test case for predicting lifestyles and emergence of pathogens.</title>
        <authorList>
            <person name="Haridas S."/>
            <person name="Albert R."/>
            <person name="Binder M."/>
            <person name="Bloem J."/>
            <person name="Labutti K."/>
            <person name="Salamov A."/>
            <person name="Andreopoulos B."/>
            <person name="Baker S."/>
            <person name="Barry K."/>
            <person name="Bills G."/>
            <person name="Bluhm B."/>
            <person name="Cannon C."/>
            <person name="Castanera R."/>
            <person name="Culley D."/>
            <person name="Daum C."/>
            <person name="Ezra D."/>
            <person name="Gonzalez J."/>
            <person name="Henrissat B."/>
            <person name="Kuo A."/>
            <person name="Liang C."/>
            <person name="Lipzen A."/>
            <person name="Lutzoni F."/>
            <person name="Magnuson J."/>
            <person name="Mondo S."/>
            <person name="Nolan M."/>
            <person name="Ohm R."/>
            <person name="Pangilinan J."/>
            <person name="Park H.-J."/>
            <person name="Ramirez L."/>
            <person name="Alfaro M."/>
            <person name="Sun H."/>
            <person name="Tritt A."/>
            <person name="Yoshinaga Y."/>
            <person name="Zwiers L.-H."/>
            <person name="Turgeon B."/>
            <person name="Goodwin S."/>
            <person name="Spatafora J."/>
            <person name="Crous P."/>
            <person name="Grigoriev I."/>
        </authorList>
    </citation>
    <scope>NUCLEOTIDE SEQUENCE</scope>
    <source>
        <strain evidence="4">CBS 175.79</strain>
    </source>
</reference>
<dbReference type="Gene3D" id="2.130.10.10">
    <property type="entry name" value="YVTN repeat-like/Quinoprotein amine dehydrogenase"/>
    <property type="match status" value="1"/>
</dbReference>
<gene>
    <name evidence="4" type="ORF">BU24DRAFT_456109</name>
</gene>
<dbReference type="EMBL" id="ML978082">
    <property type="protein sequence ID" value="KAF2008561.1"/>
    <property type="molecule type" value="Genomic_DNA"/>
</dbReference>
<feature type="domain" description="Nephrocystin 3-like N-terminal" evidence="3">
    <location>
        <begin position="380"/>
        <end position="531"/>
    </location>
</feature>
<protein>
    <submittedName>
        <fullName evidence="4">Uncharacterized protein</fullName>
    </submittedName>
</protein>